<proteinExistence type="predicted"/>
<evidence type="ECO:0000313" key="2">
    <source>
        <dbReference type="Proteomes" id="UP000053732"/>
    </source>
</evidence>
<organism evidence="1 2">
    <name type="scientific">Penicillium camemberti (strain FM 013)</name>
    <dbReference type="NCBI Taxonomy" id="1429867"/>
    <lineage>
        <taxon>Eukaryota</taxon>
        <taxon>Fungi</taxon>
        <taxon>Dikarya</taxon>
        <taxon>Ascomycota</taxon>
        <taxon>Pezizomycotina</taxon>
        <taxon>Eurotiomycetes</taxon>
        <taxon>Eurotiomycetidae</taxon>
        <taxon>Eurotiales</taxon>
        <taxon>Aspergillaceae</taxon>
        <taxon>Penicillium</taxon>
    </lineage>
</organism>
<name>A0A0G4PHI2_PENC3</name>
<reference evidence="1 2" key="1">
    <citation type="journal article" date="2014" name="Nat. Commun.">
        <title>Multiple recent horizontal transfers of a large genomic region in cheese making fungi.</title>
        <authorList>
            <person name="Cheeseman K."/>
            <person name="Ropars J."/>
            <person name="Renault P."/>
            <person name="Dupont J."/>
            <person name="Gouzy J."/>
            <person name="Branca A."/>
            <person name="Abraham A.L."/>
            <person name="Ceppi M."/>
            <person name="Conseiller E."/>
            <person name="Debuchy R."/>
            <person name="Malagnac F."/>
            <person name="Goarin A."/>
            <person name="Silar P."/>
            <person name="Lacoste S."/>
            <person name="Sallet E."/>
            <person name="Bensimon A."/>
            <person name="Giraud T."/>
            <person name="Brygoo Y."/>
        </authorList>
    </citation>
    <scope>NUCLEOTIDE SEQUENCE [LARGE SCALE GENOMIC DNA]</scope>
    <source>
        <strain evidence="2">FM 013</strain>
    </source>
</reference>
<protein>
    <submittedName>
        <fullName evidence="1">Str. FM013</fullName>
    </submittedName>
</protein>
<dbReference type="AlphaFoldDB" id="A0A0G4PHI2"/>
<gene>
    <name evidence="1" type="ORF">PCAMFM013_S016g000093</name>
</gene>
<sequence length="75" mass="8344">MCLNLATDNCQQLAEDQSNIPAQVIALAPKCLYHILTGFTRACNCTHGRTKIRTPANCHIRLFGPRTFSRVSKRG</sequence>
<accession>A0A0G4PHI2</accession>
<dbReference type="Proteomes" id="UP000053732">
    <property type="component" value="Unassembled WGS sequence"/>
</dbReference>
<keyword evidence="2" id="KW-1185">Reference proteome</keyword>
<evidence type="ECO:0000313" key="1">
    <source>
        <dbReference type="EMBL" id="CRL25812.1"/>
    </source>
</evidence>
<dbReference type="EMBL" id="HG793149">
    <property type="protein sequence ID" value="CRL25812.1"/>
    <property type="molecule type" value="Genomic_DNA"/>
</dbReference>